<accession>A0AAW8HV22</accession>
<dbReference type="Proteomes" id="UP001236270">
    <property type="component" value="Unassembled WGS sequence"/>
</dbReference>
<evidence type="ECO:0000313" key="1">
    <source>
        <dbReference type="EMBL" id="MDQ2311066.1"/>
    </source>
</evidence>
<organism evidence="1 2">
    <name type="scientific">Pluralibacter gergoviae</name>
    <name type="common">Enterobacter gergoviae</name>
    <dbReference type="NCBI Taxonomy" id="61647"/>
    <lineage>
        <taxon>Bacteria</taxon>
        <taxon>Pseudomonadati</taxon>
        <taxon>Pseudomonadota</taxon>
        <taxon>Gammaproteobacteria</taxon>
        <taxon>Enterobacterales</taxon>
        <taxon>Enterobacteriaceae</taxon>
        <taxon>Pluralibacter</taxon>
    </lineage>
</organism>
<proteinExistence type="predicted"/>
<dbReference type="EMBL" id="JAVDNV010000014">
    <property type="protein sequence ID" value="MDQ2311066.1"/>
    <property type="molecule type" value="Genomic_DNA"/>
</dbReference>
<sequence length="134" mass="14840">MIKKILPFAFSALLINGCVSHPAQYKSLDVGIRDNAPCFIFPTNTSLTAPVKIYTPTVMHNRAGKWETISSPGVSGKMQTLQAGECYAWSGIVWQEGEYDVSLKAEGANKSQRYATRFIITKNKNKQLVINKAE</sequence>
<gene>
    <name evidence="1" type="ORF">RBJ30_18450</name>
</gene>
<reference evidence="1" key="1">
    <citation type="submission" date="2023-08" db="EMBL/GenBank/DDBJ databases">
        <title>WGS of pathogenic bacterial species, Los Angeles County Public Health Laboratories.</title>
        <authorList>
            <person name="Garrigues J.M."/>
            <person name="Green N.M."/>
        </authorList>
    </citation>
    <scope>NUCLEOTIDE SEQUENCE</scope>
    <source>
        <strain evidence="1">LACPHL-BACT-2023-00068</strain>
    </source>
</reference>
<dbReference type="InterPro" id="IPR054657">
    <property type="entry name" value="T6SS_periplasmic_put"/>
</dbReference>
<evidence type="ECO:0000313" key="2">
    <source>
        <dbReference type="Proteomes" id="UP001236270"/>
    </source>
</evidence>
<name>A0AAW8HV22_PLUGE</name>
<protein>
    <recommendedName>
        <fullName evidence="3">Lipoprotein</fullName>
    </recommendedName>
</protein>
<comment type="caution">
    <text evidence="1">The sequence shown here is derived from an EMBL/GenBank/DDBJ whole genome shotgun (WGS) entry which is preliminary data.</text>
</comment>
<dbReference type="GeneID" id="61386709"/>
<dbReference type="AlphaFoldDB" id="A0AAW8HV22"/>
<evidence type="ECO:0008006" key="3">
    <source>
        <dbReference type="Google" id="ProtNLM"/>
    </source>
</evidence>
<dbReference type="NCBIfam" id="NF045617">
    <property type="entry name" value="mostly_LP"/>
    <property type="match status" value="1"/>
</dbReference>
<dbReference type="RefSeq" id="WP_144244708.1">
    <property type="nucleotide sequence ID" value="NZ_CBCSIS010000011.1"/>
</dbReference>